<keyword evidence="6" id="KW-0411">Iron-sulfur</keyword>
<evidence type="ECO:0000256" key="4">
    <source>
        <dbReference type="ARBA" id="ARBA00022723"/>
    </source>
</evidence>
<keyword evidence="5" id="KW-0408">Iron</keyword>
<evidence type="ECO:0000256" key="2">
    <source>
        <dbReference type="ARBA" id="ARBA00022485"/>
    </source>
</evidence>
<evidence type="ECO:0000256" key="1">
    <source>
        <dbReference type="ARBA" id="ARBA00001966"/>
    </source>
</evidence>
<dbReference type="InterPro" id="IPR013785">
    <property type="entry name" value="Aldolase_TIM"/>
</dbReference>
<evidence type="ECO:0000313" key="10">
    <source>
        <dbReference type="Proteomes" id="UP000503840"/>
    </source>
</evidence>
<name>A0A7J0BM01_9BACT</name>
<dbReference type="AlphaFoldDB" id="A0A7J0BM01"/>
<keyword evidence="3" id="KW-0949">S-adenosyl-L-methionine</keyword>
<dbReference type="NCBIfam" id="TIGR02495">
    <property type="entry name" value="NrdG2"/>
    <property type="match status" value="1"/>
</dbReference>
<dbReference type="GO" id="GO:0051539">
    <property type="term" value="F:4 iron, 4 sulfur cluster binding"/>
    <property type="evidence" value="ECO:0007669"/>
    <property type="project" value="UniProtKB-KW"/>
</dbReference>
<protein>
    <submittedName>
        <fullName evidence="9">Anaerobic ribonucleoside-triphosphate reductase activating protein</fullName>
    </submittedName>
</protein>
<dbReference type="InterPro" id="IPR058240">
    <property type="entry name" value="rSAM_sf"/>
</dbReference>
<dbReference type="PANTHER" id="PTHR42836:SF1">
    <property type="entry name" value="7-CARBOXY-7-DEAZAGUANINE SYNTHASE"/>
    <property type="match status" value="1"/>
</dbReference>
<evidence type="ECO:0000259" key="8">
    <source>
        <dbReference type="PROSITE" id="PS51918"/>
    </source>
</evidence>
<evidence type="ECO:0000256" key="7">
    <source>
        <dbReference type="SAM" id="MobiDB-lite"/>
    </source>
</evidence>
<dbReference type="InterPro" id="IPR012840">
    <property type="entry name" value="NrdG2"/>
</dbReference>
<accession>A0A7J0BM01</accession>
<dbReference type="PROSITE" id="PS51918">
    <property type="entry name" value="RADICAL_SAM"/>
    <property type="match status" value="1"/>
</dbReference>
<dbReference type="Gene3D" id="3.20.20.70">
    <property type="entry name" value="Aldolase class I"/>
    <property type="match status" value="1"/>
</dbReference>
<evidence type="ECO:0000313" key="9">
    <source>
        <dbReference type="EMBL" id="GFM34706.1"/>
    </source>
</evidence>
<proteinExistence type="predicted"/>
<feature type="domain" description="Radical SAM core" evidence="8">
    <location>
        <begin position="19"/>
        <end position="239"/>
    </location>
</feature>
<dbReference type="GO" id="GO:0046872">
    <property type="term" value="F:metal ion binding"/>
    <property type="evidence" value="ECO:0007669"/>
    <property type="project" value="UniProtKB-KW"/>
</dbReference>
<dbReference type="SFLD" id="SFLDG01094">
    <property type="entry name" value="Uncharacterised_Radical_SAM_Su"/>
    <property type="match status" value="1"/>
</dbReference>
<dbReference type="Proteomes" id="UP000503840">
    <property type="component" value="Unassembled WGS sequence"/>
</dbReference>
<dbReference type="SUPFAM" id="SSF102114">
    <property type="entry name" value="Radical SAM enzymes"/>
    <property type="match status" value="1"/>
</dbReference>
<dbReference type="GO" id="GO:0003824">
    <property type="term" value="F:catalytic activity"/>
    <property type="evidence" value="ECO:0007669"/>
    <property type="project" value="InterPro"/>
</dbReference>
<evidence type="ECO:0000256" key="6">
    <source>
        <dbReference type="ARBA" id="ARBA00023014"/>
    </source>
</evidence>
<dbReference type="Pfam" id="PF04055">
    <property type="entry name" value="Radical_SAM"/>
    <property type="match status" value="1"/>
</dbReference>
<evidence type="ECO:0000256" key="5">
    <source>
        <dbReference type="ARBA" id="ARBA00023004"/>
    </source>
</evidence>
<dbReference type="PANTHER" id="PTHR42836">
    <property type="entry name" value="7-CARBOXY-7-DEAZAGUANINE SYNTHASE"/>
    <property type="match status" value="1"/>
</dbReference>
<dbReference type="CDD" id="cd01335">
    <property type="entry name" value="Radical_SAM"/>
    <property type="match status" value="1"/>
</dbReference>
<comment type="caution">
    <text evidence="9">The sequence shown here is derived from an EMBL/GenBank/DDBJ whole genome shotgun (WGS) entry which is preliminary data.</text>
</comment>
<organism evidence="9 10">
    <name type="scientific">Desulfovibrio subterraneus</name>
    <dbReference type="NCBI Taxonomy" id="2718620"/>
    <lineage>
        <taxon>Bacteria</taxon>
        <taxon>Pseudomonadati</taxon>
        <taxon>Thermodesulfobacteriota</taxon>
        <taxon>Desulfovibrionia</taxon>
        <taxon>Desulfovibrionales</taxon>
        <taxon>Desulfovibrionaceae</taxon>
        <taxon>Desulfovibrio</taxon>
    </lineage>
</organism>
<reference evidence="9 10" key="1">
    <citation type="submission" date="2020-05" db="EMBL/GenBank/DDBJ databases">
        <title>Draft genome sequence of Desulfovibrio sp. strain HN2T.</title>
        <authorList>
            <person name="Ueno A."/>
            <person name="Tamazawa S."/>
            <person name="Tamamura S."/>
            <person name="Murakami T."/>
            <person name="Kiyama T."/>
            <person name="Inomata H."/>
            <person name="Amano Y."/>
            <person name="Miyakawa K."/>
            <person name="Tamaki H."/>
            <person name="Naganuma T."/>
            <person name="Kaneko K."/>
        </authorList>
    </citation>
    <scope>NUCLEOTIDE SEQUENCE [LARGE SCALE GENOMIC DNA]</scope>
    <source>
        <strain evidence="9 10">HN2</strain>
    </source>
</reference>
<feature type="region of interest" description="Disordered" evidence="7">
    <location>
        <begin position="206"/>
        <end position="239"/>
    </location>
</feature>
<dbReference type="SFLD" id="SFLDS00029">
    <property type="entry name" value="Radical_SAM"/>
    <property type="match status" value="1"/>
</dbReference>
<comment type="cofactor">
    <cofactor evidence="1">
        <name>[4Fe-4S] cluster</name>
        <dbReference type="ChEBI" id="CHEBI:49883"/>
    </cofactor>
</comment>
<keyword evidence="4" id="KW-0479">Metal-binding</keyword>
<evidence type="ECO:0000256" key="3">
    <source>
        <dbReference type="ARBA" id="ARBA00022691"/>
    </source>
</evidence>
<dbReference type="InterPro" id="IPR007197">
    <property type="entry name" value="rSAM"/>
</dbReference>
<keyword evidence="2" id="KW-0004">4Fe-4S</keyword>
<feature type="compositionally biased region" description="Basic and acidic residues" evidence="7">
    <location>
        <begin position="223"/>
        <end position="239"/>
    </location>
</feature>
<dbReference type="RefSeq" id="WP_243452212.1">
    <property type="nucleotide sequence ID" value="NZ_BLVO01000016.1"/>
</dbReference>
<sequence length="239" mass="26692">MSASAWDSIFGFERVSLCDWPGMNSSVIFLGGCNMRCPTCHNYMLAWHSESMPVYPRKDIEGYLKARQRWIDGVVITGGEATTVAGLDGLIRDLSALNMPVKLDTNGMHPEVVESLLAQNLVDLFAVDVKGPYRKYPQLTGGTTQPDEAKRNLEAIFAMAKEHPQAFLFRLTRVPILTDEDVEEARSYVPEGFTLKLQSYVPPRRSHAETDIETGRVSGNLVHRPDFASHSESPEGQRH</sequence>
<keyword evidence="10" id="KW-1185">Reference proteome</keyword>
<dbReference type="EMBL" id="BLVO01000016">
    <property type="protein sequence ID" value="GFM34706.1"/>
    <property type="molecule type" value="Genomic_DNA"/>
</dbReference>
<gene>
    <name evidence="9" type="ORF">DSM101010T_30710</name>
</gene>